<dbReference type="EMBL" id="KL198014">
    <property type="protein sequence ID" value="KDQ22833.1"/>
    <property type="molecule type" value="Genomic_DNA"/>
</dbReference>
<reference evidence="3" key="1">
    <citation type="journal article" date="2014" name="Proc. Natl. Acad. Sci. U.S.A.">
        <title>Extensive sampling of basidiomycete genomes demonstrates inadequacy of the white-rot/brown-rot paradigm for wood decay fungi.</title>
        <authorList>
            <person name="Riley R."/>
            <person name="Salamov A.A."/>
            <person name="Brown D.W."/>
            <person name="Nagy L.G."/>
            <person name="Floudas D."/>
            <person name="Held B.W."/>
            <person name="Levasseur A."/>
            <person name="Lombard V."/>
            <person name="Morin E."/>
            <person name="Otillar R."/>
            <person name="Lindquist E.A."/>
            <person name="Sun H."/>
            <person name="LaButti K.M."/>
            <person name="Schmutz J."/>
            <person name="Jabbour D."/>
            <person name="Luo H."/>
            <person name="Baker S.E."/>
            <person name="Pisabarro A.G."/>
            <person name="Walton J.D."/>
            <person name="Blanchette R.A."/>
            <person name="Henrissat B."/>
            <person name="Martin F."/>
            <person name="Cullen D."/>
            <person name="Hibbett D.S."/>
            <person name="Grigoriev I.V."/>
        </authorList>
    </citation>
    <scope>NUCLEOTIDE SEQUENCE [LARGE SCALE GENOMIC DNA]</scope>
    <source>
        <strain evidence="3">PC15</strain>
    </source>
</reference>
<evidence type="ECO:0000313" key="2">
    <source>
        <dbReference type="EMBL" id="KDQ22833.1"/>
    </source>
</evidence>
<feature type="transmembrane region" description="Helical" evidence="1">
    <location>
        <begin position="96"/>
        <end position="116"/>
    </location>
</feature>
<name>A0A067N4C2_PLEO1</name>
<dbReference type="STRING" id="1137138.A0A067N4C2"/>
<proteinExistence type="predicted"/>
<keyword evidence="1" id="KW-1133">Transmembrane helix</keyword>
<organism evidence="2 3">
    <name type="scientific">Pleurotus ostreatus (strain PC15)</name>
    <name type="common">Oyster mushroom</name>
    <dbReference type="NCBI Taxonomy" id="1137138"/>
    <lineage>
        <taxon>Eukaryota</taxon>
        <taxon>Fungi</taxon>
        <taxon>Dikarya</taxon>
        <taxon>Basidiomycota</taxon>
        <taxon>Agaricomycotina</taxon>
        <taxon>Agaricomycetes</taxon>
        <taxon>Agaricomycetidae</taxon>
        <taxon>Agaricales</taxon>
        <taxon>Pleurotineae</taxon>
        <taxon>Pleurotaceae</taxon>
        <taxon>Pleurotus</taxon>
    </lineage>
</organism>
<feature type="transmembrane region" description="Helical" evidence="1">
    <location>
        <begin position="123"/>
        <end position="144"/>
    </location>
</feature>
<evidence type="ECO:0000256" key="1">
    <source>
        <dbReference type="SAM" id="Phobius"/>
    </source>
</evidence>
<sequence length="318" mass="34354">MGAISLELANFLALVLETLLYGSFTVLFFAAIYVIMYKRTVVNITLLSTVTAIWILSTVHLILDILRAAEAFVQQKDGGPLLYYLNLSNPLQAAKTAVYVTLTLVGDGFVIFRCFIVWGRTWWIIPFPLMLLLGTAIAGFGATYEFSHAAPGAEVFLPAIVPWITSFIALTLSTNVVCTSLIVYRLLSVHRAVKDFAQSGVAKSVLIMVIESAAVYSASVISLMITYSLESNAQYTVLDLTAPLIGITFSVIILRVSLGISSRELTQVSQPNSSGRSTGGGTFPLARRAVAVNVSVEVDSDDLAGDDMSMAKRDGTYV</sequence>
<dbReference type="InParanoid" id="A0A067N4C2"/>
<feature type="transmembrane region" description="Helical" evidence="1">
    <location>
        <begin position="41"/>
        <end position="63"/>
    </location>
</feature>
<dbReference type="VEuPathDB" id="FungiDB:PLEOSDRAFT_172106"/>
<keyword evidence="1" id="KW-0472">Membrane</keyword>
<gene>
    <name evidence="2" type="ORF">PLEOSDRAFT_172106</name>
</gene>
<protein>
    <submittedName>
        <fullName evidence="2">Uncharacterized protein</fullName>
    </submittedName>
</protein>
<feature type="transmembrane region" description="Helical" evidence="1">
    <location>
        <begin position="205"/>
        <end position="227"/>
    </location>
</feature>
<keyword evidence="1" id="KW-0812">Transmembrane</keyword>
<feature type="transmembrane region" description="Helical" evidence="1">
    <location>
        <begin position="233"/>
        <end position="254"/>
    </location>
</feature>
<dbReference type="OrthoDB" id="2756618at2759"/>
<dbReference type="HOGENOM" id="CLU_044614_3_3_1"/>
<feature type="transmembrane region" description="Helical" evidence="1">
    <location>
        <begin position="12"/>
        <end position="34"/>
    </location>
</feature>
<dbReference type="AlphaFoldDB" id="A0A067N4C2"/>
<evidence type="ECO:0000313" key="3">
    <source>
        <dbReference type="Proteomes" id="UP000027073"/>
    </source>
</evidence>
<feature type="transmembrane region" description="Helical" evidence="1">
    <location>
        <begin position="156"/>
        <end position="184"/>
    </location>
</feature>
<accession>A0A067N4C2</accession>
<dbReference type="Proteomes" id="UP000027073">
    <property type="component" value="Unassembled WGS sequence"/>
</dbReference>